<keyword evidence="6" id="KW-0325">Glycoprotein</keyword>
<evidence type="ECO:0000256" key="4">
    <source>
        <dbReference type="ARBA" id="ARBA00022729"/>
    </source>
</evidence>
<dbReference type="InterPro" id="IPR001563">
    <property type="entry name" value="Peptidase_S10"/>
</dbReference>
<evidence type="ECO:0000256" key="2">
    <source>
        <dbReference type="ARBA" id="ARBA00022645"/>
    </source>
</evidence>
<dbReference type="GO" id="GO:0004185">
    <property type="term" value="F:serine-type carboxypeptidase activity"/>
    <property type="evidence" value="ECO:0007669"/>
    <property type="project" value="UniProtKB-UniRule"/>
</dbReference>
<dbReference type="GO" id="GO:0006508">
    <property type="term" value="P:proteolysis"/>
    <property type="evidence" value="ECO:0007669"/>
    <property type="project" value="UniProtKB-KW"/>
</dbReference>
<dbReference type="InterPro" id="IPR029058">
    <property type="entry name" value="AB_hydrolase_fold"/>
</dbReference>
<keyword evidence="2 7" id="KW-0121">Carboxypeptidase</keyword>
<comment type="caution">
    <text evidence="8">The sequence shown here is derived from an EMBL/GenBank/DDBJ whole genome shotgun (WGS) entry which is preliminary data.</text>
</comment>
<sequence length="476" mass="54956">MMLHKIFIILLLIVLFNRNIQGQFRRLSYPNGKHSIVKSNDDPGEPLFLTPYIEQGKIEEARRLSSVELPPFKRQSFSGYLTVNKEFNSNMFFWFFPAQNDNINAPVLLWLQGGPGETSLYGLFNEHGPIQINTDESLSERSITWNSLYNLLYIDNPVGTGYSFTSNDQGYARSEDDVARDLYSALTQFFQIYTDYVSNSFYITGESYAGKYVPSIGYKIHIENQNPQVKVKINLVGLAMGNGWIDPYRQYVYGPLLYQIGLIDSEQLFYVNLQSDLVRYAISQKRFSDASKISDSLFYGDLNNTSYLTNVTGLRAYYNYLQTDVTPNMNNYIKFITNVDRRRQIHVGNLTFHDDDQVAINLGNDIFQSIPSQQLTILFDNYKILIYNGLLDIICAESLTLNWISDLQWSHSNEYKNAIRQIWKVNSTDDQIAGYIKIVNKFMLASIRNAGHRVPIDQPRAMFDLLKRFIELTFIN</sequence>
<feature type="chain" id="PRO_5033113357" description="Carboxypeptidase" evidence="7">
    <location>
        <begin position="23"/>
        <end position="476"/>
    </location>
</feature>
<evidence type="ECO:0000256" key="6">
    <source>
        <dbReference type="ARBA" id="ARBA00023180"/>
    </source>
</evidence>
<gene>
    <name evidence="8" type="ORF">OTI717_LOCUS31924</name>
</gene>
<protein>
    <recommendedName>
        <fullName evidence="7">Carboxypeptidase</fullName>
        <ecNumber evidence="7">3.4.16.-</ecNumber>
    </recommendedName>
</protein>
<dbReference type="FunFam" id="3.40.50.1820:FF:000096">
    <property type="entry name" value="Carboxypeptidase vitellogenic-like"/>
    <property type="match status" value="1"/>
</dbReference>
<dbReference type="PANTHER" id="PTHR11802">
    <property type="entry name" value="SERINE PROTEASE FAMILY S10 SERINE CARBOXYPEPTIDASE"/>
    <property type="match status" value="1"/>
</dbReference>
<feature type="signal peptide" evidence="7">
    <location>
        <begin position="1"/>
        <end position="22"/>
    </location>
</feature>
<dbReference type="PROSITE" id="PS00131">
    <property type="entry name" value="CARBOXYPEPT_SER_SER"/>
    <property type="match status" value="1"/>
</dbReference>
<dbReference type="Pfam" id="PF00450">
    <property type="entry name" value="Peptidase_S10"/>
    <property type="match status" value="1"/>
</dbReference>
<dbReference type="SUPFAM" id="SSF53474">
    <property type="entry name" value="alpha/beta-Hydrolases"/>
    <property type="match status" value="1"/>
</dbReference>
<dbReference type="Gene3D" id="3.40.50.1820">
    <property type="entry name" value="alpha/beta hydrolase"/>
    <property type="match status" value="1"/>
</dbReference>
<dbReference type="PRINTS" id="PR00724">
    <property type="entry name" value="CRBOXYPTASEC"/>
</dbReference>
<organism evidence="8 9">
    <name type="scientific">Rotaria sordida</name>
    <dbReference type="NCBI Taxonomy" id="392033"/>
    <lineage>
        <taxon>Eukaryota</taxon>
        <taxon>Metazoa</taxon>
        <taxon>Spiralia</taxon>
        <taxon>Gnathifera</taxon>
        <taxon>Rotifera</taxon>
        <taxon>Eurotatoria</taxon>
        <taxon>Bdelloidea</taxon>
        <taxon>Philodinida</taxon>
        <taxon>Philodinidae</taxon>
        <taxon>Rotaria</taxon>
    </lineage>
</organism>
<keyword evidence="5 7" id="KW-0378">Hydrolase</keyword>
<dbReference type="InterPro" id="IPR033124">
    <property type="entry name" value="Ser_caboxypep_his_AS"/>
</dbReference>
<dbReference type="AlphaFoldDB" id="A0A819S3E2"/>
<reference evidence="8" key="1">
    <citation type="submission" date="2021-02" db="EMBL/GenBank/DDBJ databases">
        <authorList>
            <person name="Nowell W R."/>
        </authorList>
    </citation>
    <scope>NUCLEOTIDE SEQUENCE</scope>
</reference>
<dbReference type="PROSITE" id="PS00560">
    <property type="entry name" value="CARBOXYPEPT_SER_HIS"/>
    <property type="match status" value="1"/>
</dbReference>
<dbReference type="Proteomes" id="UP000663823">
    <property type="component" value="Unassembled WGS sequence"/>
</dbReference>
<dbReference type="EC" id="3.4.16.-" evidence="7"/>
<keyword evidence="4 7" id="KW-0732">Signal</keyword>
<evidence type="ECO:0000256" key="5">
    <source>
        <dbReference type="ARBA" id="ARBA00022801"/>
    </source>
</evidence>
<keyword evidence="3 7" id="KW-0645">Protease</keyword>
<comment type="similarity">
    <text evidence="1 7">Belongs to the peptidase S10 family.</text>
</comment>
<dbReference type="InterPro" id="IPR018202">
    <property type="entry name" value="Ser_caboxypep_ser_AS"/>
</dbReference>
<proteinExistence type="inferred from homology"/>
<accession>A0A819S3E2</accession>
<name>A0A819S3E2_9BILA</name>
<evidence type="ECO:0000313" key="9">
    <source>
        <dbReference type="Proteomes" id="UP000663823"/>
    </source>
</evidence>
<evidence type="ECO:0000256" key="1">
    <source>
        <dbReference type="ARBA" id="ARBA00009431"/>
    </source>
</evidence>
<evidence type="ECO:0000256" key="3">
    <source>
        <dbReference type="ARBA" id="ARBA00022670"/>
    </source>
</evidence>
<dbReference type="EMBL" id="CAJOAX010009450">
    <property type="protein sequence ID" value="CAF4056481.1"/>
    <property type="molecule type" value="Genomic_DNA"/>
</dbReference>
<evidence type="ECO:0000256" key="7">
    <source>
        <dbReference type="RuleBase" id="RU361156"/>
    </source>
</evidence>
<evidence type="ECO:0000313" key="8">
    <source>
        <dbReference type="EMBL" id="CAF4056481.1"/>
    </source>
</evidence>
<dbReference type="PANTHER" id="PTHR11802:SF472">
    <property type="entry name" value="SERINE CARBOXYPEPTIDASE CPVL-RELATED"/>
    <property type="match status" value="1"/>
</dbReference>